<dbReference type="Gene3D" id="3.30.370.10">
    <property type="entry name" value="Barstar-like"/>
    <property type="match status" value="1"/>
</dbReference>
<comment type="similarity">
    <text evidence="1">Belongs to the barstar family.</text>
</comment>
<dbReference type="SUPFAM" id="SSF52038">
    <property type="entry name" value="Barstar-related"/>
    <property type="match status" value="1"/>
</dbReference>
<dbReference type="InterPro" id="IPR035905">
    <property type="entry name" value="Barstar-like_sf"/>
</dbReference>
<name>A0ABP6CIA4_9ACTN</name>
<dbReference type="CDD" id="cd05141">
    <property type="entry name" value="Barstar_evA4336-like"/>
    <property type="match status" value="1"/>
</dbReference>
<dbReference type="Pfam" id="PF01337">
    <property type="entry name" value="Barstar"/>
    <property type="match status" value="1"/>
</dbReference>
<proteinExistence type="inferred from homology"/>
<dbReference type="RefSeq" id="WP_344546029.1">
    <property type="nucleotide sequence ID" value="NZ_BAAATD010000009.1"/>
</dbReference>
<keyword evidence="4" id="KW-1185">Reference proteome</keyword>
<accession>A0ABP6CIA4</accession>
<comment type="caution">
    <text evidence="3">The sequence shown here is derived from an EMBL/GenBank/DDBJ whole genome shotgun (WGS) entry which is preliminary data.</text>
</comment>
<evidence type="ECO:0000256" key="1">
    <source>
        <dbReference type="ARBA" id="ARBA00006845"/>
    </source>
</evidence>
<evidence type="ECO:0000259" key="2">
    <source>
        <dbReference type="Pfam" id="PF01337"/>
    </source>
</evidence>
<dbReference type="EMBL" id="BAAATD010000009">
    <property type="protein sequence ID" value="GAA2618261.1"/>
    <property type="molecule type" value="Genomic_DNA"/>
</dbReference>
<dbReference type="InterPro" id="IPR000468">
    <property type="entry name" value="Barstar"/>
</dbReference>
<protein>
    <recommendedName>
        <fullName evidence="2">Barstar (barnase inhibitor) domain-containing protein</fullName>
    </recommendedName>
</protein>
<dbReference type="Proteomes" id="UP001501509">
    <property type="component" value="Unassembled WGS sequence"/>
</dbReference>
<evidence type="ECO:0000313" key="3">
    <source>
        <dbReference type="EMBL" id="GAA2618261.1"/>
    </source>
</evidence>
<feature type="domain" description="Barstar (barnase inhibitor)" evidence="2">
    <location>
        <begin position="39"/>
        <end position="135"/>
    </location>
</feature>
<evidence type="ECO:0000313" key="4">
    <source>
        <dbReference type="Proteomes" id="UP001501509"/>
    </source>
</evidence>
<reference evidence="4" key="1">
    <citation type="journal article" date="2019" name="Int. J. Syst. Evol. Microbiol.">
        <title>The Global Catalogue of Microorganisms (GCM) 10K type strain sequencing project: providing services to taxonomists for standard genome sequencing and annotation.</title>
        <authorList>
            <consortium name="The Broad Institute Genomics Platform"/>
            <consortium name="The Broad Institute Genome Sequencing Center for Infectious Disease"/>
            <person name="Wu L."/>
            <person name="Ma J."/>
        </authorList>
    </citation>
    <scope>NUCLEOTIDE SEQUENCE [LARGE SCALE GENOMIC DNA]</scope>
    <source>
        <strain evidence="4">JCM 6833</strain>
    </source>
</reference>
<sequence>MGAKRALNDLLAGRLEPGVFQWRPPASFDWTERAERAGMRIFRLDGAAIRGKESLLRACAAVFEFPDWFGDNWDALEDCLTDLSWASGQEGYLIGYETWWELAAADEGSFRTALDVFAEAVESWRDSDTPMTVLLIGDGGAHVIGVPELE</sequence>
<organism evidence="3 4">
    <name type="scientific">Actinomadura fulvescens</name>
    <dbReference type="NCBI Taxonomy" id="46160"/>
    <lineage>
        <taxon>Bacteria</taxon>
        <taxon>Bacillati</taxon>
        <taxon>Actinomycetota</taxon>
        <taxon>Actinomycetes</taxon>
        <taxon>Streptosporangiales</taxon>
        <taxon>Thermomonosporaceae</taxon>
        <taxon>Actinomadura</taxon>
    </lineage>
</organism>
<gene>
    <name evidence="3" type="ORF">GCM10010411_62120</name>
</gene>